<evidence type="ECO:0000256" key="1">
    <source>
        <dbReference type="SAM" id="Phobius"/>
    </source>
</evidence>
<keyword evidence="1" id="KW-0812">Transmembrane</keyword>
<feature type="transmembrane region" description="Helical" evidence="1">
    <location>
        <begin position="31"/>
        <end position="49"/>
    </location>
</feature>
<keyword evidence="2" id="KW-1185">Reference proteome</keyword>
<dbReference type="Proteomes" id="UP000050795">
    <property type="component" value="Unassembled WGS sequence"/>
</dbReference>
<proteinExistence type="predicted"/>
<reference evidence="3" key="2">
    <citation type="submission" date="2023-11" db="UniProtKB">
        <authorList>
            <consortium name="WormBaseParasite"/>
        </authorList>
    </citation>
    <scope>IDENTIFICATION</scope>
</reference>
<protein>
    <submittedName>
        <fullName evidence="3">Uncharacterized protein</fullName>
    </submittedName>
</protein>
<organism evidence="2 3">
    <name type="scientific">Trichobilharzia regenti</name>
    <name type="common">Nasal bird schistosome</name>
    <dbReference type="NCBI Taxonomy" id="157069"/>
    <lineage>
        <taxon>Eukaryota</taxon>
        <taxon>Metazoa</taxon>
        <taxon>Spiralia</taxon>
        <taxon>Lophotrochozoa</taxon>
        <taxon>Platyhelminthes</taxon>
        <taxon>Trematoda</taxon>
        <taxon>Digenea</taxon>
        <taxon>Strigeidida</taxon>
        <taxon>Schistosomatoidea</taxon>
        <taxon>Schistosomatidae</taxon>
        <taxon>Trichobilharzia</taxon>
    </lineage>
</organism>
<name>A0AA85IXD3_TRIRE</name>
<reference evidence="2" key="1">
    <citation type="submission" date="2022-06" db="EMBL/GenBank/DDBJ databases">
        <authorList>
            <person name="Berger JAMES D."/>
            <person name="Berger JAMES D."/>
        </authorList>
    </citation>
    <scope>NUCLEOTIDE SEQUENCE [LARGE SCALE GENOMIC DNA]</scope>
</reference>
<sequence>MNELMITTNVSCFTKMKTLSNTTNKMQSIRYAVYSILHGIILYVFVCSVSNESVRAESLFHQVYYKDGVCKQIDAAIREICSVDVPPKFDTENDNILVPLGHRLYENELLNVHNIQ</sequence>
<accession>A0AA85IXD3</accession>
<keyword evidence="1" id="KW-0472">Membrane</keyword>
<dbReference type="WBParaSite" id="TREG1_126740.1">
    <property type="protein sequence ID" value="TREG1_126740.1"/>
    <property type="gene ID" value="TREG1_126740"/>
</dbReference>
<evidence type="ECO:0000313" key="3">
    <source>
        <dbReference type="WBParaSite" id="TREG1_126740.1"/>
    </source>
</evidence>
<dbReference type="AlphaFoldDB" id="A0AA85IXD3"/>
<evidence type="ECO:0000313" key="2">
    <source>
        <dbReference type="Proteomes" id="UP000050795"/>
    </source>
</evidence>
<keyword evidence="1" id="KW-1133">Transmembrane helix</keyword>